<dbReference type="Pfam" id="PF18052">
    <property type="entry name" value="Rx_N"/>
    <property type="match status" value="1"/>
</dbReference>
<keyword evidence="1" id="KW-0677">Repeat</keyword>
<dbReference type="Pfam" id="PF00931">
    <property type="entry name" value="NB-ARC"/>
    <property type="match status" value="1"/>
</dbReference>
<gene>
    <name evidence="7" type="ORF">MTR67_045466</name>
</gene>
<sequence length="213" mass="24337">MADPVFAATVKILLDKLLSLTIKEINSSRDFNEDLEMFTQNVSLIQAFLHDVETPQVEKQQSVEQWLRRLERVTENVFDRFRYESLKTKVMNIRNSPMKKVSGFFSHTAFKSKMSRIINSINKELTAINKVAKDLGLHSLMVPSWKILPIRETDSIVVASDVVGRDLDVAEIKDKILKMREEDVVMCTIPIVGMGGLGKTTVAKRIYNDEHIK</sequence>
<dbReference type="PANTHER" id="PTHR36766:SF70">
    <property type="entry name" value="DISEASE RESISTANCE PROTEIN RGA4"/>
    <property type="match status" value="1"/>
</dbReference>
<keyword evidence="3" id="KW-0611">Plant defense</keyword>
<evidence type="ECO:0000259" key="6">
    <source>
        <dbReference type="Pfam" id="PF18052"/>
    </source>
</evidence>
<feature type="domain" description="NB-ARC" evidence="5">
    <location>
        <begin position="168"/>
        <end position="210"/>
    </location>
</feature>
<evidence type="ECO:0000256" key="3">
    <source>
        <dbReference type="ARBA" id="ARBA00022821"/>
    </source>
</evidence>
<name>A0AAF0ZUM3_SOLVR</name>
<dbReference type="GO" id="GO:0005524">
    <property type="term" value="F:ATP binding"/>
    <property type="evidence" value="ECO:0007669"/>
    <property type="project" value="UniProtKB-KW"/>
</dbReference>
<dbReference type="GO" id="GO:0043531">
    <property type="term" value="F:ADP binding"/>
    <property type="evidence" value="ECO:0007669"/>
    <property type="project" value="InterPro"/>
</dbReference>
<organism evidence="7 8">
    <name type="scientific">Solanum verrucosum</name>
    <dbReference type="NCBI Taxonomy" id="315347"/>
    <lineage>
        <taxon>Eukaryota</taxon>
        <taxon>Viridiplantae</taxon>
        <taxon>Streptophyta</taxon>
        <taxon>Embryophyta</taxon>
        <taxon>Tracheophyta</taxon>
        <taxon>Spermatophyta</taxon>
        <taxon>Magnoliopsida</taxon>
        <taxon>eudicotyledons</taxon>
        <taxon>Gunneridae</taxon>
        <taxon>Pentapetalae</taxon>
        <taxon>asterids</taxon>
        <taxon>lamiids</taxon>
        <taxon>Solanales</taxon>
        <taxon>Solanaceae</taxon>
        <taxon>Solanoideae</taxon>
        <taxon>Solaneae</taxon>
        <taxon>Solanum</taxon>
    </lineage>
</organism>
<evidence type="ECO:0000313" key="7">
    <source>
        <dbReference type="EMBL" id="WMV52081.1"/>
    </source>
</evidence>
<feature type="domain" description="Disease resistance N-terminal" evidence="6">
    <location>
        <begin position="10"/>
        <end position="95"/>
    </location>
</feature>
<keyword evidence="2" id="KW-0547">Nucleotide-binding</keyword>
<evidence type="ECO:0000256" key="2">
    <source>
        <dbReference type="ARBA" id="ARBA00022741"/>
    </source>
</evidence>
<reference evidence="7" key="1">
    <citation type="submission" date="2023-08" db="EMBL/GenBank/DDBJ databases">
        <title>A de novo genome assembly of Solanum verrucosum Schlechtendal, a Mexican diploid species geographically isolated from the other diploid A-genome species in potato relatives.</title>
        <authorList>
            <person name="Hosaka K."/>
        </authorList>
    </citation>
    <scope>NUCLEOTIDE SEQUENCE</scope>
    <source>
        <tissue evidence="7">Young leaves</tissue>
    </source>
</reference>
<evidence type="ECO:0000259" key="5">
    <source>
        <dbReference type="Pfam" id="PF00931"/>
    </source>
</evidence>
<dbReference type="Proteomes" id="UP001234989">
    <property type="component" value="Chromosome 10"/>
</dbReference>
<evidence type="ECO:0000313" key="8">
    <source>
        <dbReference type="Proteomes" id="UP001234989"/>
    </source>
</evidence>
<dbReference type="InterPro" id="IPR041118">
    <property type="entry name" value="Rx_N"/>
</dbReference>
<protein>
    <submittedName>
        <fullName evidence="7">Uncharacterized protein</fullName>
    </submittedName>
</protein>
<dbReference type="Gene3D" id="3.40.50.300">
    <property type="entry name" value="P-loop containing nucleotide triphosphate hydrolases"/>
    <property type="match status" value="1"/>
</dbReference>
<dbReference type="PANTHER" id="PTHR36766">
    <property type="entry name" value="PLANT BROAD-SPECTRUM MILDEW RESISTANCE PROTEIN RPW8"/>
    <property type="match status" value="1"/>
</dbReference>
<proteinExistence type="predicted"/>
<evidence type="ECO:0000256" key="1">
    <source>
        <dbReference type="ARBA" id="ARBA00022737"/>
    </source>
</evidence>
<dbReference type="GO" id="GO:0006952">
    <property type="term" value="P:defense response"/>
    <property type="evidence" value="ECO:0007669"/>
    <property type="project" value="UniProtKB-KW"/>
</dbReference>
<accession>A0AAF0ZUM3</accession>
<dbReference type="SUPFAM" id="SSF52540">
    <property type="entry name" value="P-loop containing nucleoside triphosphate hydrolases"/>
    <property type="match status" value="1"/>
</dbReference>
<dbReference type="EMBL" id="CP133621">
    <property type="protein sequence ID" value="WMV52081.1"/>
    <property type="molecule type" value="Genomic_DNA"/>
</dbReference>
<keyword evidence="4" id="KW-0067">ATP-binding</keyword>
<evidence type="ECO:0000256" key="4">
    <source>
        <dbReference type="ARBA" id="ARBA00022840"/>
    </source>
</evidence>
<dbReference type="InterPro" id="IPR002182">
    <property type="entry name" value="NB-ARC"/>
</dbReference>
<keyword evidence="8" id="KW-1185">Reference proteome</keyword>
<dbReference type="Gene3D" id="1.20.5.4130">
    <property type="match status" value="1"/>
</dbReference>
<dbReference type="AlphaFoldDB" id="A0AAF0ZUM3"/>
<dbReference type="InterPro" id="IPR027417">
    <property type="entry name" value="P-loop_NTPase"/>
</dbReference>